<dbReference type="SMART" id="SM00597">
    <property type="entry name" value="ZnF_TTF"/>
    <property type="match status" value="1"/>
</dbReference>
<evidence type="ECO:0000313" key="4">
    <source>
        <dbReference type="Proteomes" id="UP001221898"/>
    </source>
</evidence>
<dbReference type="AlphaFoldDB" id="A0AAD7RYE7"/>
<feature type="region of interest" description="Disordered" evidence="1">
    <location>
        <begin position="16"/>
        <end position="35"/>
    </location>
</feature>
<organism evidence="3 4">
    <name type="scientific">Aldrovandia affinis</name>
    <dbReference type="NCBI Taxonomy" id="143900"/>
    <lineage>
        <taxon>Eukaryota</taxon>
        <taxon>Metazoa</taxon>
        <taxon>Chordata</taxon>
        <taxon>Craniata</taxon>
        <taxon>Vertebrata</taxon>
        <taxon>Euteleostomi</taxon>
        <taxon>Actinopterygii</taxon>
        <taxon>Neopterygii</taxon>
        <taxon>Teleostei</taxon>
        <taxon>Notacanthiformes</taxon>
        <taxon>Halosauridae</taxon>
        <taxon>Aldrovandia</taxon>
    </lineage>
</organism>
<comment type="caution">
    <text evidence="3">The sequence shown here is derived from an EMBL/GenBank/DDBJ whole genome shotgun (WGS) entry which is preliminary data.</text>
</comment>
<accession>A0AAD7RYE7</accession>
<dbReference type="InterPro" id="IPR057456">
    <property type="entry name" value="Znf_C17orf113"/>
</dbReference>
<dbReference type="EMBL" id="JAINUG010000146">
    <property type="protein sequence ID" value="KAJ8392495.1"/>
    <property type="molecule type" value="Genomic_DNA"/>
</dbReference>
<evidence type="ECO:0000313" key="3">
    <source>
        <dbReference type="EMBL" id="KAJ8392495.1"/>
    </source>
</evidence>
<dbReference type="Pfam" id="PF25431">
    <property type="entry name" value="zf-C17orf113"/>
    <property type="match status" value="1"/>
</dbReference>
<dbReference type="InterPro" id="IPR006580">
    <property type="entry name" value="Znf_TTF"/>
</dbReference>
<dbReference type="InterPro" id="IPR012337">
    <property type="entry name" value="RNaseH-like_sf"/>
</dbReference>
<keyword evidence="4" id="KW-1185">Reference proteome</keyword>
<sequence>MAKQATLKKYFLKPSRFNNNNDDESEIQSEVTETADAVAPAEKKQKCRAFRPEWKSKFPWLRCDIIDGEEKMFCSHCEKSGRKNGFTRGATNMRISALTEHSQCSDHVSAGNLTQQQTAMKGHCEKANETSDKKLCSQLQVVFHMAKNDIACHQYVGLTDLLRAVKAPDFVSCEGIYRHSDSVDMEKALEDVVVKQLDDKLKGSDFIGLIIDETVNITVDKKLIIYVKLEIKGRVETCFLGNYDVHSGTARCIFDKVVEVLRERNVELSHVIGLGSDGASVMMGKRAGVGALLKKESAFSIQVHCGAHRAALAALDAAKAVDQVGAYKRTIASVYSFYKHSASRTNHLHQLTAALSNEDMTSLKQPCAVRWLSLHRAVEGIKRNWPALVIELNKEAVGGNAQAQGILGQIQLYCFIALTHALADVLPVMTKLNLVFQKDDVNLATIRPMVHASVTALTQLRDAPGPEEERFQADCQEGMYKDVKVTHAGDRSVQAFKNARARYIQHLIDALHDRFPEDSLDLLNCFDVLLNPSRYPQTQGGKTDKQRDIEMLLYGEDELKEDQGADSKDEMNDYLQDRIQDR</sequence>
<feature type="region of interest" description="Disordered" evidence="1">
    <location>
        <begin position="554"/>
        <end position="582"/>
    </location>
</feature>
<dbReference type="PANTHER" id="PTHR46880">
    <property type="entry name" value="RAS-ASSOCIATING DOMAIN-CONTAINING PROTEIN"/>
    <property type="match status" value="1"/>
</dbReference>
<protein>
    <recommendedName>
        <fullName evidence="2">TTF-type domain-containing protein</fullName>
    </recommendedName>
</protein>
<dbReference type="Proteomes" id="UP001221898">
    <property type="component" value="Unassembled WGS sequence"/>
</dbReference>
<reference evidence="3" key="1">
    <citation type="journal article" date="2023" name="Science">
        <title>Genome structures resolve the early diversification of teleost fishes.</title>
        <authorList>
            <person name="Parey E."/>
            <person name="Louis A."/>
            <person name="Montfort J."/>
            <person name="Bouchez O."/>
            <person name="Roques C."/>
            <person name="Iampietro C."/>
            <person name="Lluch J."/>
            <person name="Castinel A."/>
            <person name="Donnadieu C."/>
            <person name="Desvignes T."/>
            <person name="Floi Bucao C."/>
            <person name="Jouanno E."/>
            <person name="Wen M."/>
            <person name="Mejri S."/>
            <person name="Dirks R."/>
            <person name="Jansen H."/>
            <person name="Henkel C."/>
            <person name="Chen W.J."/>
            <person name="Zahm M."/>
            <person name="Cabau C."/>
            <person name="Klopp C."/>
            <person name="Thompson A.W."/>
            <person name="Robinson-Rechavi M."/>
            <person name="Braasch I."/>
            <person name="Lecointre G."/>
            <person name="Bobe J."/>
            <person name="Postlethwait J.H."/>
            <person name="Berthelot C."/>
            <person name="Roest Crollius H."/>
            <person name="Guiguen Y."/>
        </authorList>
    </citation>
    <scope>NUCLEOTIDE SEQUENCE</scope>
    <source>
        <strain evidence="3">NC1722</strain>
    </source>
</reference>
<name>A0AAD7RYE7_9TELE</name>
<feature type="compositionally biased region" description="Basic and acidic residues" evidence="1">
    <location>
        <begin position="561"/>
        <end position="582"/>
    </location>
</feature>
<evidence type="ECO:0000259" key="2">
    <source>
        <dbReference type="SMART" id="SM00597"/>
    </source>
</evidence>
<feature type="domain" description="TTF-type" evidence="2">
    <location>
        <begin position="46"/>
        <end position="125"/>
    </location>
</feature>
<evidence type="ECO:0000256" key="1">
    <source>
        <dbReference type="SAM" id="MobiDB-lite"/>
    </source>
</evidence>
<proteinExistence type="predicted"/>
<dbReference type="PANTHER" id="PTHR46880:SF6">
    <property type="entry name" value="U1-TYPE DOMAIN-CONTAINING PROTEIN"/>
    <property type="match status" value="1"/>
</dbReference>
<gene>
    <name evidence="3" type="ORF">AAFF_G00076200</name>
</gene>
<dbReference type="SUPFAM" id="SSF53098">
    <property type="entry name" value="Ribonuclease H-like"/>
    <property type="match status" value="1"/>
</dbReference>